<reference evidence="2" key="2">
    <citation type="submission" date="2022-01" db="EMBL/GenBank/DDBJ databases">
        <authorList>
            <person name="Yamashiro T."/>
            <person name="Shiraishi A."/>
            <person name="Satake H."/>
            <person name="Nakayama K."/>
        </authorList>
    </citation>
    <scope>NUCLEOTIDE SEQUENCE</scope>
</reference>
<proteinExistence type="predicted"/>
<reference evidence="2" key="1">
    <citation type="journal article" date="2022" name="Int. J. Mol. Sci.">
        <title>Draft Genome of Tanacetum Coccineum: Genomic Comparison of Closely Related Tanacetum-Family Plants.</title>
        <authorList>
            <person name="Yamashiro T."/>
            <person name="Shiraishi A."/>
            <person name="Nakayama K."/>
            <person name="Satake H."/>
        </authorList>
    </citation>
    <scope>NUCLEOTIDE SEQUENCE</scope>
</reference>
<name>A0ABQ5AIP1_9ASTR</name>
<feature type="region of interest" description="Disordered" evidence="1">
    <location>
        <begin position="51"/>
        <end position="134"/>
    </location>
</feature>
<evidence type="ECO:0000313" key="2">
    <source>
        <dbReference type="EMBL" id="GJT02198.1"/>
    </source>
</evidence>
<gene>
    <name evidence="2" type="ORF">Tco_0823367</name>
</gene>
<organism evidence="2 3">
    <name type="scientific">Tanacetum coccineum</name>
    <dbReference type="NCBI Taxonomy" id="301880"/>
    <lineage>
        <taxon>Eukaryota</taxon>
        <taxon>Viridiplantae</taxon>
        <taxon>Streptophyta</taxon>
        <taxon>Embryophyta</taxon>
        <taxon>Tracheophyta</taxon>
        <taxon>Spermatophyta</taxon>
        <taxon>Magnoliopsida</taxon>
        <taxon>eudicotyledons</taxon>
        <taxon>Gunneridae</taxon>
        <taxon>Pentapetalae</taxon>
        <taxon>asterids</taxon>
        <taxon>campanulids</taxon>
        <taxon>Asterales</taxon>
        <taxon>Asteraceae</taxon>
        <taxon>Asteroideae</taxon>
        <taxon>Anthemideae</taxon>
        <taxon>Anthemidinae</taxon>
        <taxon>Tanacetum</taxon>
    </lineage>
</organism>
<dbReference type="Proteomes" id="UP001151760">
    <property type="component" value="Unassembled WGS sequence"/>
</dbReference>
<protein>
    <submittedName>
        <fullName evidence="2">Uncharacterized protein</fullName>
    </submittedName>
</protein>
<evidence type="ECO:0000313" key="3">
    <source>
        <dbReference type="Proteomes" id="UP001151760"/>
    </source>
</evidence>
<comment type="caution">
    <text evidence="2">The sequence shown here is derived from an EMBL/GenBank/DDBJ whole genome shotgun (WGS) entry which is preliminary data.</text>
</comment>
<feature type="compositionally biased region" description="Acidic residues" evidence="1">
    <location>
        <begin position="72"/>
        <end position="102"/>
    </location>
</feature>
<accession>A0ABQ5AIP1</accession>
<sequence length="134" mass="14923">MFRCAVPKMGVLQIGIRAISYRELVIPIIMANVPPNDPNVDAPAMCHAPQIENCTGSPVWKRTRKRIRNPEEDPEEGPEEDPEDDPEDNNDDDWEVDDEAEVIEPYTGDDLNNPPPPISKDEETPPTSPVIPVG</sequence>
<keyword evidence="3" id="KW-1185">Reference proteome</keyword>
<dbReference type="EMBL" id="BQNB010012331">
    <property type="protein sequence ID" value="GJT02198.1"/>
    <property type="molecule type" value="Genomic_DNA"/>
</dbReference>
<evidence type="ECO:0000256" key="1">
    <source>
        <dbReference type="SAM" id="MobiDB-lite"/>
    </source>
</evidence>